<dbReference type="SUPFAM" id="SSF103088">
    <property type="entry name" value="OmpA-like"/>
    <property type="match status" value="1"/>
</dbReference>
<dbReference type="InterPro" id="IPR050330">
    <property type="entry name" value="Bact_OuterMem_StrucFunc"/>
</dbReference>
<feature type="region of interest" description="Disordered" evidence="5">
    <location>
        <begin position="1"/>
        <end position="27"/>
    </location>
</feature>
<evidence type="ECO:0000256" key="2">
    <source>
        <dbReference type="ARBA" id="ARBA00023136"/>
    </source>
</evidence>
<accession>A0A514BX18</accession>
<protein>
    <submittedName>
        <fullName evidence="7">OmpA family protein</fullName>
    </submittedName>
</protein>
<dbReference type="InterPro" id="IPR006664">
    <property type="entry name" value="OMP_bac"/>
</dbReference>
<sequence>MTEEAAATGQLESGQAESESEGADAGFDLGKAPVSTVALGEFPFVSLPEGYEPINKPRTLSIARVPFWTGDRLEQVEGKTYVVTIQAQKGVTYSAFELMRNIEHVIEQAGGVKVTDSRIPSEVLKSVGSDVSVGLIDGWGDVYNNPVQTYVIRTADKTVWVHLCSNSMDAGLLIVEAQAFEPTASLLPADALKQQLDIDGKVALQIHFAVDKADILPESQPQVDQVLKLLQQHPSLKLSVDGHTDNTGNADRNQALSEARAQAVAAALTAQGIEAKRLQAQGFGQSQPVADNSTQDGKAANRRVELVRLD</sequence>
<evidence type="ECO:0000256" key="3">
    <source>
        <dbReference type="ARBA" id="ARBA00023237"/>
    </source>
</evidence>
<organism evidence="7 8">
    <name type="scientific">Marilutibacter alkalisoli</name>
    <dbReference type="NCBI Taxonomy" id="2591633"/>
    <lineage>
        <taxon>Bacteria</taxon>
        <taxon>Pseudomonadati</taxon>
        <taxon>Pseudomonadota</taxon>
        <taxon>Gammaproteobacteria</taxon>
        <taxon>Lysobacterales</taxon>
        <taxon>Lysobacteraceae</taxon>
        <taxon>Marilutibacter</taxon>
    </lineage>
</organism>
<dbReference type="PANTHER" id="PTHR30329:SF21">
    <property type="entry name" value="LIPOPROTEIN YIAD-RELATED"/>
    <property type="match status" value="1"/>
</dbReference>
<dbReference type="PRINTS" id="PR01023">
    <property type="entry name" value="NAFLGMOTY"/>
</dbReference>
<dbReference type="InterPro" id="IPR036737">
    <property type="entry name" value="OmpA-like_sf"/>
</dbReference>
<dbReference type="PROSITE" id="PS51123">
    <property type="entry name" value="OMPA_2"/>
    <property type="match status" value="1"/>
</dbReference>
<dbReference type="Gene3D" id="3.30.1330.60">
    <property type="entry name" value="OmpA-like domain"/>
    <property type="match status" value="1"/>
</dbReference>
<name>A0A514BX18_9GAMM</name>
<evidence type="ECO:0000256" key="5">
    <source>
        <dbReference type="SAM" id="MobiDB-lite"/>
    </source>
</evidence>
<proteinExistence type="predicted"/>
<dbReference type="KEGG" id="lyj:FKV23_16980"/>
<comment type="subcellular location">
    <subcellularLocation>
        <location evidence="1">Cell outer membrane</location>
    </subcellularLocation>
</comment>
<keyword evidence="2 4" id="KW-0472">Membrane</keyword>
<keyword evidence="8" id="KW-1185">Reference proteome</keyword>
<dbReference type="EMBL" id="CP041242">
    <property type="protein sequence ID" value="QDH71938.1"/>
    <property type="molecule type" value="Genomic_DNA"/>
</dbReference>
<dbReference type="InterPro" id="IPR006665">
    <property type="entry name" value="OmpA-like"/>
</dbReference>
<evidence type="ECO:0000256" key="4">
    <source>
        <dbReference type="PROSITE-ProRule" id="PRU00473"/>
    </source>
</evidence>
<keyword evidence="3" id="KW-0998">Cell outer membrane</keyword>
<evidence type="ECO:0000313" key="7">
    <source>
        <dbReference type="EMBL" id="QDH71938.1"/>
    </source>
</evidence>
<dbReference type="GO" id="GO:0009279">
    <property type="term" value="C:cell outer membrane"/>
    <property type="evidence" value="ECO:0007669"/>
    <property type="project" value="UniProtKB-SubCell"/>
</dbReference>
<dbReference type="Pfam" id="PF00691">
    <property type="entry name" value="OmpA"/>
    <property type="match status" value="1"/>
</dbReference>
<dbReference type="CDD" id="cd07185">
    <property type="entry name" value="OmpA_C-like"/>
    <property type="match status" value="1"/>
</dbReference>
<dbReference type="OrthoDB" id="9792021at2"/>
<gene>
    <name evidence="7" type="ORF">FKV23_16980</name>
</gene>
<feature type="domain" description="OmpA-like" evidence="6">
    <location>
        <begin position="195"/>
        <end position="310"/>
    </location>
</feature>
<evidence type="ECO:0000256" key="1">
    <source>
        <dbReference type="ARBA" id="ARBA00004442"/>
    </source>
</evidence>
<evidence type="ECO:0000259" key="6">
    <source>
        <dbReference type="PROSITE" id="PS51123"/>
    </source>
</evidence>
<reference evidence="7 8" key="1">
    <citation type="submission" date="2019-06" db="EMBL/GenBank/DDBJ databases">
        <title>Lysobacter alkalisoli sp. nov. isolated from saline-alkali soil.</title>
        <authorList>
            <person name="Sun J.-Q."/>
            <person name="Xu L."/>
        </authorList>
    </citation>
    <scope>NUCLEOTIDE SEQUENCE [LARGE SCALE GENOMIC DNA]</scope>
    <source>
        <strain evidence="7 8">SJ-36</strain>
    </source>
</reference>
<dbReference type="Proteomes" id="UP000317199">
    <property type="component" value="Chromosome"/>
</dbReference>
<dbReference type="PRINTS" id="PR01021">
    <property type="entry name" value="OMPADOMAIN"/>
</dbReference>
<evidence type="ECO:0000313" key="8">
    <source>
        <dbReference type="Proteomes" id="UP000317199"/>
    </source>
</evidence>
<dbReference type="AlphaFoldDB" id="A0A514BX18"/>
<dbReference type="PANTHER" id="PTHR30329">
    <property type="entry name" value="STATOR ELEMENT OF FLAGELLAR MOTOR COMPLEX"/>
    <property type="match status" value="1"/>
</dbReference>